<dbReference type="PROSITE" id="PS00080">
    <property type="entry name" value="MULTICOPPER_OXIDASE2"/>
    <property type="match status" value="1"/>
</dbReference>
<dbReference type="OrthoDB" id="2121828at2759"/>
<sequence length="426" mass="49408">EPKVHEYKFHLSKIELAPDGFKRLVSAVNGQYPGPPIKVHRGDRLKVHIDNCLGEETAIHFHGIFQYNTPFHDGVVAQTQKAIPDKCTYTYDFKIDHQSQYMDGVLGPLIVYDEHDKKIYGYDNDMIVLVTDWYHDHAAKLFKWYLSPDSKGEEPIPNNALINGKNSYNCDWAPKGSKCECNIIEVEGTKTKPYCVNQLPVNVAQRYSVIVEANQPCSNYWMRIKFQKWEQHYKLALDNKAIISYEGSSHEYPTTSCWTDKVEKYLEFYLKPLVPSVPPKWDKILVFEVDFKKDSKGFTRSYVNGSTYIADEKYPTLQKVYDGVKEFARCENIYQLHKKGEIIDVVFINDGKFEHWFKDLNTCDPVQRDTSTLPKKGFCVDNPGIWSVHCHIEWHLGAGLLVQFVELPEKIKELKAPKSWWDLAHK</sequence>
<dbReference type="PANTHER" id="PTHR11709">
    <property type="entry name" value="MULTI-COPPER OXIDASE"/>
    <property type="match status" value="1"/>
</dbReference>
<feature type="domain" description="Plastocyanin-like" evidence="7">
    <location>
        <begin position="14"/>
        <end position="114"/>
    </location>
</feature>
<feature type="domain" description="Plastocyanin-like" evidence="5">
    <location>
        <begin position="125"/>
        <end position="174"/>
    </location>
</feature>
<evidence type="ECO:0000256" key="1">
    <source>
        <dbReference type="ARBA" id="ARBA00010609"/>
    </source>
</evidence>
<comment type="similarity">
    <text evidence="1">Belongs to the multicopper oxidase family.</text>
</comment>
<organism evidence="8 9">
    <name type="scientific">Diversispora eburnea</name>
    <dbReference type="NCBI Taxonomy" id="1213867"/>
    <lineage>
        <taxon>Eukaryota</taxon>
        <taxon>Fungi</taxon>
        <taxon>Fungi incertae sedis</taxon>
        <taxon>Mucoromycota</taxon>
        <taxon>Glomeromycotina</taxon>
        <taxon>Glomeromycetes</taxon>
        <taxon>Diversisporales</taxon>
        <taxon>Diversisporaceae</taxon>
        <taxon>Diversispora</taxon>
    </lineage>
</organism>
<name>A0A9N9B3M6_9GLOM</name>
<dbReference type="InterPro" id="IPR002355">
    <property type="entry name" value="Cu_oxidase_Cu_BS"/>
</dbReference>
<gene>
    <name evidence="8" type="ORF">DEBURN_LOCUS7047</name>
</gene>
<protein>
    <submittedName>
        <fullName evidence="8">5533_t:CDS:1</fullName>
    </submittedName>
</protein>
<dbReference type="Pfam" id="PF00394">
    <property type="entry name" value="Cu-oxidase"/>
    <property type="match status" value="2"/>
</dbReference>
<feature type="non-terminal residue" evidence="8">
    <location>
        <position position="426"/>
    </location>
</feature>
<feature type="domain" description="Plastocyanin-like" evidence="5">
    <location>
        <begin position="182"/>
        <end position="247"/>
    </location>
</feature>
<dbReference type="GO" id="GO:0005507">
    <property type="term" value="F:copper ion binding"/>
    <property type="evidence" value="ECO:0007669"/>
    <property type="project" value="InterPro"/>
</dbReference>
<proteinExistence type="inferred from homology"/>
<dbReference type="AlphaFoldDB" id="A0A9N9B3M6"/>
<dbReference type="InterPro" id="IPR011706">
    <property type="entry name" value="Cu-oxidase_C"/>
</dbReference>
<keyword evidence="4" id="KW-0186">Copper</keyword>
<dbReference type="Pfam" id="PF07731">
    <property type="entry name" value="Cu-oxidase_2"/>
    <property type="match status" value="1"/>
</dbReference>
<keyword evidence="2" id="KW-0479">Metal-binding</keyword>
<evidence type="ECO:0000259" key="5">
    <source>
        <dbReference type="Pfam" id="PF00394"/>
    </source>
</evidence>
<evidence type="ECO:0000256" key="2">
    <source>
        <dbReference type="ARBA" id="ARBA00022723"/>
    </source>
</evidence>
<dbReference type="PANTHER" id="PTHR11709:SF414">
    <property type="entry name" value="ADR239WP"/>
    <property type="match status" value="1"/>
</dbReference>
<dbReference type="InterPro" id="IPR045087">
    <property type="entry name" value="Cu-oxidase_fam"/>
</dbReference>
<dbReference type="EMBL" id="CAJVPK010000797">
    <property type="protein sequence ID" value="CAG8549930.1"/>
    <property type="molecule type" value="Genomic_DNA"/>
</dbReference>
<dbReference type="InterPro" id="IPR011707">
    <property type="entry name" value="Cu-oxidase-like_N"/>
</dbReference>
<dbReference type="PROSITE" id="PS00079">
    <property type="entry name" value="MULTICOPPER_OXIDASE1"/>
    <property type="match status" value="1"/>
</dbReference>
<dbReference type="GO" id="GO:0016491">
    <property type="term" value="F:oxidoreductase activity"/>
    <property type="evidence" value="ECO:0007669"/>
    <property type="project" value="UniProtKB-KW"/>
</dbReference>
<dbReference type="Gene3D" id="2.60.40.420">
    <property type="entry name" value="Cupredoxins - blue copper proteins"/>
    <property type="match status" value="5"/>
</dbReference>
<dbReference type="InterPro" id="IPR033138">
    <property type="entry name" value="Cu_oxidase_CS"/>
</dbReference>
<accession>A0A9N9B3M6</accession>
<dbReference type="SUPFAM" id="SSF49503">
    <property type="entry name" value="Cupredoxins"/>
    <property type="match status" value="3"/>
</dbReference>
<reference evidence="8" key="1">
    <citation type="submission" date="2021-06" db="EMBL/GenBank/DDBJ databases">
        <authorList>
            <person name="Kallberg Y."/>
            <person name="Tangrot J."/>
            <person name="Rosling A."/>
        </authorList>
    </citation>
    <scope>NUCLEOTIDE SEQUENCE</scope>
    <source>
        <strain evidence="8">AZ414A</strain>
    </source>
</reference>
<dbReference type="Proteomes" id="UP000789706">
    <property type="component" value="Unassembled WGS sequence"/>
</dbReference>
<dbReference type="InterPro" id="IPR008972">
    <property type="entry name" value="Cupredoxin"/>
</dbReference>
<evidence type="ECO:0000256" key="4">
    <source>
        <dbReference type="ARBA" id="ARBA00023008"/>
    </source>
</evidence>
<evidence type="ECO:0000256" key="3">
    <source>
        <dbReference type="ARBA" id="ARBA00023002"/>
    </source>
</evidence>
<dbReference type="InterPro" id="IPR001117">
    <property type="entry name" value="Cu-oxidase_2nd"/>
</dbReference>
<evidence type="ECO:0000259" key="7">
    <source>
        <dbReference type="Pfam" id="PF07732"/>
    </source>
</evidence>
<comment type="caution">
    <text evidence="8">The sequence shown here is derived from an EMBL/GenBank/DDBJ whole genome shotgun (WGS) entry which is preliminary data.</text>
</comment>
<feature type="domain" description="Plastocyanin-like" evidence="6">
    <location>
        <begin position="357"/>
        <end position="409"/>
    </location>
</feature>
<evidence type="ECO:0000313" key="8">
    <source>
        <dbReference type="EMBL" id="CAG8549930.1"/>
    </source>
</evidence>
<evidence type="ECO:0000259" key="6">
    <source>
        <dbReference type="Pfam" id="PF07731"/>
    </source>
</evidence>
<dbReference type="Pfam" id="PF07732">
    <property type="entry name" value="Cu-oxidase_3"/>
    <property type="match status" value="1"/>
</dbReference>
<keyword evidence="3" id="KW-0560">Oxidoreductase</keyword>
<keyword evidence="9" id="KW-1185">Reference proteome</keyword>
<evidence type="ECO:0000313" key="9">
    <source>
        <dbReference type="Proteomes" id="UP000789706"/>
    </source>
</evidence>